<feature type="compositionally biased region" description="Basic and acidic residues" evidence="2">
    <location>
        <begin position="329"/>
        <end position="338"/>
    </location>
</feature>
<dbReference type="InterPro" id="IPR005123">
    <property type="entry name" value="Oxoglu/Fe-dep_dioxygenase_dom"/>
</dbReference>
<dbReference type="GO" id="GO:0016491">
    <property type="term" value="F:oxidoreductase activity"/>
    <property type="evidence" value="ECO:0007669"/>
    <property type="project" value="UniProtKB-KW"/>
</dbReference>
<comment type="caution">
    <text evidence="4">The sequence shown here is derived from an EMBL/GenBank/DDBJ whole genome shotgun (WGS) entry which is preliminary data.</text>
</comment>
<dbReference type="AlphaFoldDB" id="A0A9P5TN72"/>
<dbReference type="InterPro" id="IPR044861">
    <property type="entry name" value="IPNS-like_FE2OG_OXY"/>
</dbReference>
<dbReference type="PROSITE" id="PS51471">
    <property type="entry name" value="FE2OG_OXY"/>
    <property type="match status" value="1"/>
</dbReference>
<keyword evidence="5" id="KW-1185">Reference proteome</keyword>
<dbReference type="PANTHER" id="PTHR47990">
    <property type="entry name" value="2-OXOGLUTARATE (2OG) AND FE(II)-DEPENDENT OXYGENASE SUPERFAMILY PROTEIN-RELATED"/>
    <property type="match status" value="1"/>
</dbReference>
<evidence type="ECO:0000313" key="4">
    <source>
        <dbReference type="EMBL" id="KAF8901001.1"/>
    </source>
</evidence>
<dbReference type="EMBL" id="JADNYJ010000044">
    <property type="protein sequence ID" value="KAF8901001.1"/>
    <property type="molecule type" value="Genomic_DNA"/>
</dbReference>
<dbReference type="Pfam" id="PF14226">
    <property type="entry name" value="DIOX_N"/>
    <property type="match status" value="1"/>
</dbReference>
<accession>A0A9P5TN72</accession>
<dbReference type="GO" id="GO:0046872">
    <property type="term" value="F:metal ion binding"/>
    <property type="evidence" value="ECO:0007669"/>
    <property type="project" value="UniProtKB-KW"/>
</dbReference>
<dbReference type="Proteomes" id="UP000724874">
    <property type="component" value="Unassembled WGS sequence"/>
</dbReference>
<evidence type="ECO:0000313" key="5">
    <source>
        <dbReference type="Proteomes" id="UP000724874"/>
    </source>
</evidence>
<name>A0A9P5TN72_GYMJU</name>
<proteinExistence type="inferred from homology"/>
<dbReference type="InterPro" id="IPR027443">
    <property type="entry name" value="IPNS-like_sf"/>
</dbReference>
<organism evidence="4 5">
    <name type="scientific">Gymnopilus junonius</name>
    <name type="common">Spectacular rustgill mushroom</name>
    <name type="synonym">Gymnopilus spectabilis subsp. junonius</name>
    <dbReference type="NCBI Taxonomy" id="109634"/>
    <lineage>
        <taxon>Eukaryota</taxon>
        <taxon>Fungi</taxon>
        <taxon>Dikarya</taxon>
        <taxon>Basidiomycota</taxon>
        <taxon>Agaricomycotina</taxon>
        <taxon>Agaricomycetes</taxon>
        <taxon>Agaricomycetidae</taxon>
        <taxon>Agaricales</taxon>
        <taxon>Agaricineae</taxon>
        <taxon>Hymenogastraceae</taxon>
        <taxon>Gymnopilus</taxon>
    </lineage>
</organism>
<keyword evidence="1" id="KW-0479">Metal-binding</keyword>
<keyword evidence="1" id="KW-0560">Oxidoreductase</keyword>
<comment type="similarity">
    <text evidence="1">Belongs to the iron/ascorbate-dependent oxidoreductase family.</text>
</comment>
<feature type="domain" description="Fe2OG dioxygenase" evidence="3">
    <location>
        <begin position="179"/>
        <end position="284"/>
    </location>
</feature>
<protein>
    <submittedName>
        <fullName evidence="4">Clavaminate synthase-like protein</fullName>
    </submittedName>
</protein>
<evidence type="ECO:0000259" key="3">
    <source>
        <dbReference type="PROSITE" id="PS51471"/>
    </source>
</evidence>
<dbReference type="SUPFAM" id="SSF51197">
    <property type="entry name" value="Clavaminate synthase-like"/>
    <property type="match status" value="1"/>
</dbReference>
<dbReference type="InterPro" id="IPR050231">
    <property type="entry name" value="Iron_ascorbate_oxido_reductase"/>
</dbReference>
<dbReference type="InterPro" id="IPR026992">
    <property type="entry name" value="DIOX_N"/>
</dbReference>
<feature type="region of interest" description="Disordered" evidence="2">
    <location>
        <begin position="328"/>
        <end position="352"/>
    </location>
</feature>
<evidence type="ECO:0000256" key="2">
    <source>
        <dbReference type="SAM" id="MobiDB-lite"/>
    </source>
</evidence>
<keyword evidence="1" id="KW-0408">Iron</keyword>
<dbReference type="Pfam" id="PF03171">
    <property type="entry name" value="2OG-FeII_Oxy"/>
    <property type="match status" value="1"/>
</dbReference>
<dbReference type="OrthoDB" id="406156at2759"/>
<reference evidence="4" key="1">
    <citation type="submission" date="2020-11" db="EMBL/GenBank/DDBJ databases">
        <authorList>
            <consortium name="DOE Joint Genome Institute"/>
            <person name="Ahrendt S."/>
            <person name="Riley R."/>
            <person name="Andreopoulos W."/>
            <person name="LaButti K."/>
            <person name="Pangilinan J."/>
            <person name="Ruiz-duenas F.J."/>
            <person name="Barrasa J.M."/>
            <person name="Sanchez-Garcia M."/>
            <person name="Camarero S."/>
            <person name="Miyauchi S."/>
            <person name="Serrano A."/>
            <person name="Linde D."/>
            <person name="Babiker R."/>
            <person name="Drula E."/>
            <person name="Ayuso-Fernandez I."/>
            <person name="Pacheco R."/>
            <person name="Padilla G."/>
            <person name="Ferreira P."/>
            <person name="Barriuso J."/>
            <person name="Kellner H."/>
            <person name="Castanera R."/>
            <person name="Alfaro M."/>
            <person name="Ramirez L."/>
            <person name="Pisabarro A.G."/>
            <person name="Kuo A."/>
            <person name="Tritt A."/>
            <person name="Lipzen A."/>
            <person name="He G."/>
            <person name="Yan M."/>
            <person name="Ng V."/>
            <person name="Cullen D."/>
            <person name="Martin F."/>
            <person name="Rosso M.-N."/>
            <person name="Henrissat B."/>
            <person name="Hibbett D."/>
            <person name="Martinez A.T."/>
            <person name="Grigoriev I.V."/>
        </authorList>
    </citation>
    <scope>NUCLEOTIDE SEQUENCE</scope>
    <source>
        <strain evidence="4">AH 44721</strain>
    </source>
</reference>
<dbReference type="Gene3D" id="2.60.120.330">
    <property type="entry name" value="B-lactam Antibiotic, Isopenicillin N Synthase, Chain"/>
    <property type="match status" value="1"/>
</dbReference>
<sequence>MAATSLPPFPTDLPVQDLLVVDFRLLKAGDKEQADILWRAATTWGFWYLKNHNVNDFVESMFEMGKEVMALPFKEKMKYWQGNKGGSFGYRHAGATYTDVDGSTDVAEFINISKDDALTYPDVIHKVYPAPVNSHMKEVVRPFIQACLKSSAVLMDVFNEKLQLPIGTLSELHRPEKECISEARCIRVPPALKDTKVALGAHTDFGSISILANKLGGLQVLVSAGNTSEWKYVKPIDGFVICNIGDTLSILSGGVLKSCVHRVVPPPGLQFMHERWSLVYFSRPINDVYLEALSEKSLVIAETVKNTDKRMHEPGMTAAQWFTKRQKQYRTDSEKDIENILAPGPKDTQEQN</sequence>
<gene>
    <name evidence="4" type="ORF">CPB84DRAFT_1846984</name>
</gene>
<evidence type="ECO:0000256" key="1">
    <source>
        <dbReference type="RuleBase" id="RU003682"/>
    </source>
</evidence>